<dbReference type="InterPro" id="IPR018391">
    <property type="entry name" value="PQQ_b-propeller_rpt"/>
</dbReference>
<dbReference type="InterPro" id="IPR011047">
    <property type="entry name" value="Quinoprotein_ADH-like_sf"/>
</dbReference>
<evidence type="ECO:0000259" key="2">
    <source>
        <dbReference type="PROSITE" id="PS50093"/>
    </source>
</evidence>
<feature type="domain" description="PKD" evidence="2">
    <location>
        <begin position="52"/>
        <end position="104"/>
    </location>
</feature>
<dbReference type="InterPro" id="IPR022409">
    <property type="entry name" value="PKD/Chitinase_dom"/>
</dbReference>
<dbReference type="PANTHER" id="PTHR34512">
    <property type="entry name" value="CELL SURFACE PROTEIN"/>
    <property type="match status" value="1"/>
</dbReference>
<dbReference type="Gene3D" id="2.130.10.10">
    <property type="entry name" value="YVTN repeat-like/Quinoprotein amine dehydrogenase"/>
    <property type="match status" value="1"/>
</dbReference>
<dbReference type="Gene3D" id="2.40.128.630">
    <property type="match status" value="1"/>
</dbReference>
<dbReference type="SMART" id="SM00089">
    <property type="entry name" value="PKD"/>
    <property type="match status" value="2"/>
</dbReference>
<dbReference type="PROSITE" id="PS50093">
    <property type="entry name" value="PKD"/>
    <property type="match status" value="1"/>
</dbReference>
<evidence type="ECO:0000313" key="4">
    <source>
        <dbReference type="EMBL" id="HFJ54148.1"/>
    </source>
</evidence>
<dbReference type="EMBL" id="DSLG01000004">
    <property type="protein sequence ID" value="HEA87182.1"/>
    <property type="molecule type" value="Genomic_DNA"/>
</dbReference>
<dbReference type="PANTHER" id="PTHR34512:SF30">
    <property type="entry name" value="OUTER MEMBRANE PROTEIN ASSEMBLY FACTOR BAMB"/>
    <property type="match status" value="1"/>
</dbReference>
<gene>
    <name evidence="3" type="ORF">ENP94_04135</name>
    <name evidence="4" type="ORF">ENS16_05610</name>
</gene>
<dbReference type="InterPro" id="IPR015943">
    <property type="entry name" value="WD40/YVTN_repeat-like_dom_sf"/>
</dbReference>
<dbReference type="EMBL" id="DSTU01000007">
    <property type="protein sequence ID" value="HFJ54148.1"/>
    <property type="molecule type" value="Genomic_DNA"/>
</dbReference>
<dbReference type="SUPFAM" id="SSF50998">
    <property type="entry name" value="Quinoprotein alcohol dehydrogenase-like"/>
    <property type="match status" value="1"/>
</dbReference>
<reference evidence="3" key="1">
    <citation type="journal article" date="2020" name="mSystems">
        <title>Genome- and Community-Level Interaction Insights into Carbon Utilization and Element Cycling Functions of Hydrothermarchaeota in Hydrothermal Sediment.</title>
        <authorList>
            <person name="Zhou Z."/>
            <person name="Liu Y."/>
            <person name="Xu W."/>
            <person name="Pan J."/>
            <person name="Luo Z.H."/>
            <person name="Li M."/>
        </authorList>
    </citation>
    <scope>NUCLEOTIDE SEQUENCE [LARGE SCALE GENOMIC DNA]</scope>
    <source>
        <strain evidence="3">SpSt-265</strain>
        <strain evidence="4">SpSt-465</strain>
    </source>
</reference>
<organism evidence="3">
    <name type="scientific">candidate division WOR-3 bacterium</name>
    <dbReference type="NCBI Taxonomy" id="2052148"/>
    <lineage>
        <taxon>Bacteria</taxon>
        <taxon>Bacteria division WOR-3</taxon>
    </lineage>
</organism>
<dbReference type="SUPFAM" id="SSF69304">
    <property type="entry name" value="Tricorn protease N-terminal domain"/>
    <property type="match status" value="1"/>
</dbReference>
<name>A0A7C1RYL3_UNCW3</name>
<dbReference type="InterPro" id="IPR002372">
    <property type="entry name" value="PQQ_rpt_dom"/>
</dbReference>
<dbReference type="SUPFAM" id="SSF49299">
    <property type="entry name" value="PKD domain"/>
    <property type="match status" value="2"/>
</dbReference>
<evidence type="ECO:0000256" key="1">
    <source>
        <dbReference type="SAM" id="SignalP"/>
    </source>
</evidence>
<feature type="signal peptide" evidence="1">
    <location>
        <begin position="1"/>
        <end position="19"/>
    </location>
</feature>
<sequence length="710" mass="76546">MFKKPGVIILLAGMIIAGAGCRNKPPSIPSKPAGPVVLSPGDSGVYRSVATDPNKDRVLYIWDWADGSADTTGLKRSGDTVFVSHSWSSEGVYAVRVRAKDEKGDFSPEWSDTLQVEVRVGANRAPVVGAPVGPDSGWVGEWQVFRAVAVDPDGDSVKIKFLWDEGQTGLVSPLVGSGDTVVDSVRYFYRGVKNIRCVAWDQDGLMSDTSPAKQFYAMQENTAPYLPVVRGPARGVANGPYYRFYASAADPQGDKVRYRFIFSDGTVSGWTPLGPSGHWGMDSIRFSQPGTYYVRAVAQDSLGLDSDTSAPKIFEVVNEGNVLWQVMIDEFVSSPALGAVNTGREMRSAVIVGGTDARIFAFDAYQAETLFIQTGDGTWEEFCASPAVGTDGTVYIGNENGKLMAFSASGNLKWTFPETLGSEPVNASVALDGNFIYVAGIGKQIYKLQDNGTGCSVVWSYPLSEEVYSSPAVMPDGRVVVIDDSGYVYCLTADGALSWRYFADASITSSPAVDNQGNIYFGTDQGDLIALSASGGFSWRYHVGDTMNDILSSPVIDQSGNIYFGCNNGYLYKVNASGGLEWRCLVQANASLTGSPALTADGLVYILSPVDSVTEKLVAVNAGSGVVQWETMLSRTVLRGGSVKPHPRRLLVDILPSPVIDRYGIIYITTENGGIYAIAGRPQGTLMPSDWPMFRHDARHTGRFGSQWRR</sequence>
<comment type="caution">
    <text evidence="3">The sequence shown here is derived from an EMBL/GenBank/DDBJ whole genome shotgun (WGS) entry which is preliminary data.</text>
</comment>
<protein>
    <submittedName>
        <fullName evidence="3">PKD domain-containing protein</fullName>
    </submittedName>
</protein>
<dbReference type="InterPro" id="IPR013783">
    <property type="entry name" value="Ig-like_fold"/>
</dbReference>
<dbReference type="SMART" id="SM00564">
    <property type="entry name" value="PQQ"/>
    <property type="match status" value="4"/>
</dbReference>
<proteinExistence type="predicted"/>
<evidence type="ECO:0000313" key="3">
    <source>
        <dbReference type="EMBL" id="HEA87182.1"/>
    </source>
</evidence>
<dbReference type="PROSITE" id="PS51257">
    <property type="entry name" value="PROKAR_LIPOPROTEIN"/>
    <property type="match status" value="1"/>
</dbReference>
<dbReference type="InterPro" id="IPR035986">
    <property type="entry name" value="PKD_dom_sf"/>
</dbReference>
<keyword evidence="1" id="KW-0732">Signal</keyword>
<dbReference type="Pfam" id="PF00801">
    <property type="entry name" value="PKD"/>
    <property type="match status" value="2"/>
</dbReference>
<dbReference type="AlphaFoldDB" id="A0A7C1RYL3"/>
<accession>A0A7C1RYL3</accession>
<dbReference type="Gene3D" id="2.60.40.10">
    <property type="entry name" value="Immunoglobulins"/>
    <property type="match status" value="2"/>
</dbReference>
<feature type="chain" id="PRO_5039820217" evidence="1">
    <location>
        <begin position="20"/>
        <end position="710"/>
    </location>
</feature>
<dbReference type="InterPro" id="IPR000601">
    <property type="entry name" value="PKD_dom"/>
</dbReference>
<dbReference type="CDD" id="cd00146">
    <property type="entry name" value="PKD"/>
    <property type="match status" value="1"/>
</dbReference>
<dbReference type="Pfam" id="PF13360">
    <property type="entry name" value="PQQ_2"/>
    <property type="match status" value="1"/>
</dbReference>